<feature type="binding site" evidence="16">
    <location>
        <begin position="11"/>
        <end position="16"/>
    </location>
    <ligand>
        <name>NADP(+)</name>
        <dbReference type="ChEBI" id="CHEBI:58349"/>
    </ligand>
</feature>
<dbReference type="GO" id="GO:0009090">
    <property type="term" value="P:homoserine biosynthetic process"/>
    <property type="evidence" value="ECO:0007669"/>
    <property type="project" value="EnsemblFungi"/>
</dbReference>
<dbReference type="GO" id="GO:0050661">
    <property type="term" value="F:NADP binding"/>
    <property type="evidence" value="ECO:0007669"/>
    <property type="project" value="InterPro"/>
</dbReference>
<evidence type="ECO:0000256" key="14">
    <source>
        <dbReference type="PIRNR" id="PIRNR036497"/>
    </source>
</evidence>
<dbReference type="InterPro" id="IPR005106">
    <property type="entry name" value="Asp/hSer_DH_NAD-bd"/>
</dbReference>
<evidence type="ECO:0000256" key="18">
    <source>
        <dbReference type="RuleBase" id="RU004171"/>
    </source>
</evidence>
<dbReference type="STRING" id="669874.A0A1E4TRM1"/>
<dbReference type="Proteomes" id="UP000094236">
    <property type="component" value="Unassembled WGS sequence"/>
</dbReference>
<dbReference type="GO" id="GO:0009088">
    <property type="term" value="P:threonine biosynthetic process"/>
    <property type="evidence" value="ECO:0007669"/>
    <property type="project" value="UniProtKB-UniPathway"/>
</dbReference>
<feature type="binding site" evidence="16">
    <location>
        <position position="92"/>
    </location>
    <ligand>
        <name>NADPH</name>
        <dbReference type="ChEBI" id="CHEBI:57783"/>
    </ligand>
</feature>
<evidence type="ECO:0000256" key="13">
    <source>
        <dbReference type="ARBA" id="ARBA00059589"/>
    </source>
</evidence>
<dbReference type="UniPathway" id="UPA00051">
    <property type="reaction ID" value="UER00465"/>
</dbReference>
<evidence type="ECO:0000256" key="16">
    <source>
        <dbReference type="PIRSR" id="PIRSR036497-2"/>
    </source>
</evidence>
<feature type="binding site" evidence="16">
    <location>
        <position position="116"/>
    </location>
    <ligand>
        <name>NADPH</name>
        <dbReference type="ChEBI" id="CHEBI:57783"/>
    </ligand>
</feature>
<dbReference type="UniPathway" id="UPA00050">
    <property type="reaction ID" value="UER00063"/>
</dbReference>
<dbReference type="InterPro" id="IPR036291">
    <property type="entry name" value="NAD(P)-bd_dom_sf"/>
</dbReference>
<protein>
    <recommendedName>
        <fullName evidence="6 14">Homoserine dehydrogenase</fullName>
        <shortName evidence="14">HDH</shortName>
        <ecNumber evidence="5 14">1.1.1.3</ecNumber>
    </recommendedName>
</protein>
<comment type="similarity">
    <text evidence="4 14 18">Belongs to the homoserine dehydrogenase family.</text>
</comment>
<evidence type="ECO:0000256" key="7">
    <source>
        <dbReference type="ARBA" id="ARBA00022605"/>
    </source>
</evidence>
<evidence type="ECO:0000256" key="17">
    <source>
        <dbReference type="RuleBase" id="RU000579"/>
    </source>
</evidence>
<evidence type="ECO:0000256" key="8">
    <source>
        <dbReference type="ARBA" id="ARBA00022697"/>
    </source>
</evidence>
<feature type="active site" description="Proton donor" evidence="15">
    <location>
        <position position="224"/>
    </location>
</feature>
<dbReference type="PIRSF" id="PIRSF036497">
    <property type="entry name" value="HDH_short"/>
    <property type="match status" value="1"/>
</dbReference>
<evidence type="ECO:0000313" key="22">
    <source>
        <dbReference type="Proteomes" id="UP000094236"/>
    </source>
</evidence>
<proteinExistence type="inferred from homology"/>
<feature type="domain" description="Homoserine dehydrogenase catalytic" evidence="19">
    <location>
        <begin position="152"/>
        <end position="354"/>
    </location>
</feature>
<evidence type="ECO:0000256" key="1">
    <source>
        <dbReference type="ARBA" id="ARBA00001920"/>
    </source>
</evidence>
<dbReference type="SUPFAM" id="SSF55347">
    <property type="entry name" value="Glyceraldehyde-3-phosphate dehydrogenase-like, C-terminal domain"/>
    <property type="match status" value="1"/>
</dbReference>
<evidence type="ECO:0000256" key="4">
    <source>
        <dbReference type="ARBA" id="ARBA00006753"/>
    </source>
</evidence>
<keyword evidence="22" id="KW-1185">Reference proteome</keyword>
<name>A0A1E4TRM1_PACTA</name>
<dbReference type="Pfam" id="PF03447">
    <property type="entry name" value="NAD_binding_3"/>
    <property type="match status" value="1"/>
</dbReference>
<dbReference type="PROSITE" id="PS01042">
    <property type="entry name" value="HOMOSER_DHGENASE"/>
    <property type="match status" value="1"/>
</dbReference>
<comment type="cofactor">
    <cofactor evidence="1">
        <name>a metal cation</name>
        <dbReference type="ChEBI" id="CHEBI:25213"/>
    </cofactor>
</comment>
<evidence type="ECO:0000256" key="6">
    <source>
        <dbReference type="ARBA" id="ARBA00013376"/>
    </source>
</evidence>
<evidence type="ECO:0000256" key="15">
    <source>
        <dbReference type="PIRSR" id="PIRSR036497-1"/>
    </source>
</evidence>
<dbReference type="Pfam" id="PF00742">
    <property type="entry name" value="Homoserine_dh"/>
    <property type="match status" value="1"/>
</dbReference>
<evidence type="ECO:0000313" key="21">
    <source>
        <dbReference type="EMBL" id="ODV94382.1"/>
    </source>
</evidence>
<comment type="pathway">
    <text evidence="3 17">Amino-acid biosynthesis; L-methionine biosynthesis via de novo pathway; L-homoserine from L-aspartate: step 3/3.</text>
</comment>
<gene>
    <name evidence="21" type="ORF">PACTADRAFT_76986</name>
</gene>
<evidence type="ECO:0000256" key="12">
    <source>
        <dbReference type="ARBA" id="ARBA00048841"/>
    </source>
</evidence>
<organism evidence="21 22">
    <name type="scientific">Pachysolen tannophilus NRRL Y-2460</name>
    <dbReference type="NCBI Taxonomy" id="669874"/>
    <lineage>
        <taxon>Eukaryota</taxon>
        <taxon>Fungi</taxon>
        <taxon>Dikarya</taxon>
        <taxon>Ascomycota</taxon>
        <taxon>Saccharomycotina</taxon>
        <taxon>Pichiomycetes</taxon>
        <taxon>Pachysolenaceae</taxon>
        <taxon>Pachysolen</taxon>
    </lineage>
</organism>
<dbReference type="PANTHER" id="PTHR43070:SF5">
    <property type="entry name" value="HOMOSERINE DEHYDROGENASE"/>
    <property type="match status" value="1"/>
</dbReference>
<comment type="function">
    <text evidence="13">Catalyzes the conversion of L-aspartate-beta-semialdehyde (L-Asa) to L-homoserine (L-Hse), the third step in the biosynthesis of amino acids that derive from aspartate (the aspartate family of amino acids), including methioinine and threonine, the latter of which is a precursor to isoleucine; production of homoserine leads to a branch-point in the pathway as it can either be O-phosphorylated for processing to threonine, or O-acylated for processing to methionine.</text>
</comment>
<dbReference type="GO" id="GO:0009086">
    <property type="term" value="P:methionine biosynthetic process"/>
    <property type="evidence" value="ECO:0007669"/>
    <property type="project" value="UniProtKB-KW"/>
</dbReference>
<dbReference type="OrthoDB" id="67851at2759"/>
<accession>A0A1E4TRM1</accession>
<keyword evidence="8 14" id="KW-0791">Threonine biosynthesis</keyword>
<dbReference type="FunFam" id="3.30.360.10:FF:000006">
    <property type="entry name" value="Bifunctional aspartokinase/homoserine dehydrogenase"/>
    <property type="match status" value="1"/>
</dbReference>
<evidence type="ECO:0000256" key="5">
    <source>
        <dbReference type="ARBA" id="ARBA00013213"/>
    </source>
</evidence>
<feature type="binding site" evidence="16">
    <location>
        <position position="209"/>
    </location>
    <ligand>
        <name>L-homoserine</name>
        <dbReference type="ChEBI" id="CHEBI:57476"/>
    </ligand>
</feature>
<dbReference type="Gene3D" id="3.40.50.720">
    <property type="entry name" value="NAD(P)-binding Rossmann-like Domain"/>
    <property type="match status" value="1"/>
</dbReference>
<dbReference type="GO" id="GO:0070403">
    <property type="term" value="F:NAD+ binding"/>
    <property type="evidence" value="ECO:0007669"/>
    <property type="project" value="EnsemblFungi"/>
</dbReference>
<dbReference type="InterPro" id="IPR019811">
    <property type="entry name" value="HDH_CS"/>
</dbReference>
<dbReference type="PANTHER" id="PTHR43070">
    <property type="match status" value="1"/>
</dbReference>
<sequence length="362" mass="39116">MSKSINVAIIGTGVVGSAFINQLKNIQSKSIAYNVILISRSSKALISQDYRPIDLTSWSDIVKSSSSPSLSNGELLSFLEKSPLPTVLVDNTSDANLASFYPTLIKHGISIATPNKKAFSSDLETWNEIFANSSSPNGGLVYHEATVGAGLPIIGTVRDMIETGDKIEKIEGIFSGTLSYIFNEFSTVVPNDTKFSEIVSIAKDLGYTEPDPRDDLNGLDVARKVTILARLAGFDVESPTSFPVQSLIPKPLESIESTSEFMQKLPSYDDDMKALKEEVEREKKVLRFVGKIDMDKKIVSVGVEKYDQSHPFASLKGSANVISIKTTRYSDPLIIQGAGAGAEVTAAGVLADTIKIAQRIAK</sequence>
<evidence type="ECO:0000259" key="20">
    <source>
        <dbReference type="Pfam" id="PF03447"/>
    </source>
</evidence>
<keyword evidence="9 14" id="KW-0521">NADP</keyword>
<evidence type="ECO:0000256" key="3">
    <source>
        <dbReference type="ARBA" id="ARBA00005062"/>
    </source>
</evidence>
<keyword evidence="10 14" id="KW-0560">Oxidoreductase</keyword>
<dbReference type="Gene3D" id="3.30.360.10">
    <property type="entry name" value="Dihydrodipicolinate Reductase, domain 2"/>
    <property type="match status" value="1"/>
</dbReference>
<evidence type="ECO:0000256" key="9">
    <source>
        <dbReference type="ARBA" id="ARBA00022857"/>
    </source>
</evidence>
<feature type="domain" description="Aspartate/homoserine dehydrogenase NAD-binding" evidence="20">
    <location>
        <begin position="11"/>
        <end position="135"/>
    </location>
</feature>
<keyword evidence="7 14" id="KW-0028">Amino-acid biosynthesis</keyword>
<evidence type="ECO:0000259" key="19">
    <source>
        <dbReference type="Pfam" id="PF00742"/>
    </source>
</evidence>
<dbReference type="AlphaFoldDB" id="A0A1E4TRM1"/>
<dbReference type="InterPro" id="IPR011147">
    <property type="entry name" value="Bifunc_Aspkin/hSer_DH"/>
</dbReference>
<comment type="catalytic activity">
    <reaction evidence="12">
        <text>L-homoserine + NADP(+) = L-aspartate 4-semialdehyde + NADPH + H(+)</text>
        <dbReference type="Rhea" id="RHEA:15761"/>
        <dbReference type="ChEBI" id="CHEBI:15378"/>
        <dbReference type="ChEBI" id="CHEBI:57476"/>
        <dbReference type="ChEBI" id="CHEBI:57783"/>
        <dbReference type="ChEBI" id="CHEBI:58349"/>
        <dbReference type="ChEBI" id="CHEBI:537519"/>
        <dbReference type="EC" id="1.1.1.3"/>
    </reaction>
    <physiologicalReaction direction="right-to-left" evidence="12">
        <dbReference type="Rhea" id="RHEA:15763"/>
    </physiologicalReaction>
</comment>
<dbReference type="SUPFAM" id="SSF51735">
    <property type="entry name" value="NAD(P)-binding Rossmann-fold domains"/>
    <property type="match status" value="1"/>
</dbReference>
<evidence type="ECO:0000256" key="2">
    <source>
        <dbReference type="ARBA" id="ARBA00005056"/>
    </source>
</evidence>
<dbReference type="InterPro" id="IPR001342">
    <property type="entry name" value="HDH_cat"/>
</dbReference>
<evidence type="ECO:0000256" key="11">
    <source>
        <dbReference type="ARBA" id="ARBA00023167"/>
    </source>
</evidence>
<keyword evidence="11 14" id="KW-0486">Methionine biosynthesis</keyword>
<dbReference type="EMBL" id="KV454016">
    <property type="protein sequence ID" value="ODV94382.1"/>
    <property type="molecule type" value="Genomic_DNA"/>
</dbReference>
<dbReference type="GO" id="GO:0004412">
    <property type="term" value="F:homoserine dehydrogenase activity"/>
    <property type="evidence" value="ECO:0007669"/>
    <property type="project" value="UniProtKB-EC"/>
</dbReference>
<dbReference type="EC" id="1.1.1.3" evidence="5 14"/>
<dbReference type="InterPro" id="IPR022697">
    <property type="entry name" value="HDH_short"/>
</dbReference>
<evidence type="ECO:0000256" key="10">
    <source>
        <dbReference type="ARBA" id="ARBA00023002"/>
    </source>
</evidence>
<comment type="pathway">
    <text evidence="2 17">Amino-acid biosynthesis; L-threonine biosynthesis; L-threonine from L-aspartate: step 3/5.</text>
</comment>
<reference evidence="22" key="1">
    <citation type="submission" date="2016-05" db="EMBL/GenBank/DDBJ databases">
        <title>Comparative genomics of biotechnologically important yeasts.</title>
        <authorList>
            <consortium name="DOE Joint Genome Institute"/>
            <person name="Riley R."/>
            <person name="Haridas S."/>
            <person name="Wolfe K.H."/>
            <person name="Lopes M.R."/>
            <person name="Hittinger C.T."/>
            <person name="Goker M."/>
            <person name="Salamov A."/>
            <person name="Wisecaver J."/>
            <person name="Long T.M."/>
            <person name="Aerts A.L."/>
            <person name="Barry K."/>
            <person name="Choi C."/>
            <person name="Clum A."/>
            <person name="Coughlan A.Y."/>
            <person name="Deshpande S."/>
            <person name="Douglass A.P."/>
            <person name="Hanson S.J."/>
            <person name="Klenk H.-P."/>
            <person name="Labutti K."/>
            <person name="Lapidus A."/>
            <person name="Lindquist E."/>
            <person name="Lipzen A."/>
            <person name="Meier-Kolthoff J.P."/>
            <person name="Ohm R.A."/>
            <person name="Otillar R.P."/>
            <person name="Pangilinan J."/>
            <person name="Peng Y."/>
            <person name="Rokas A."/>
            <person name="Rosa C.A."/>
            <person name="Scheuner C."/>
            <person name="Sibirny A.A."/>
            <person name="Slot J.C."/>
            <person name="Stielow J.B."/>
            <person name="Sun H."/>
            <person name="Kurtzman C.P."/>
            <person name="Blackwell M."/>
            <person name="Grigoriev I.V."/>
            <person name="Jeffries T.W."/>
        </authorList>
    </citation>
    <scope>NUCLEOTIDE SEQUENCE [LARGE SCALE GENOMIC DNA]</scope>
    <source>
        <strain evidence="22">NRRL Y-2460</strain>
    </source>
</reference>